<dbReference type="EMBL" id="CAXAMN010000194">
    <property type="protein sequence ID" value="CAK8986895.1"/>
    <property type="molecule type" value="Genomic_DNA"/>
</dbReference>
<organism evidence="1 2">
    <name type="scientific">Durusdinium trenchii</name>
    <dbReference type="NCBI Taxonomy" id="1381693"/>
    <lineage>
        <taxon>Eukaryota</taxon>
        <taxon>Sar</taxon>
        <taxon>Alveolata</taxon>
        <taxon>Dinophyceae</taxon>
        <taxon>Suessiales</taxon>
        <taxon>Symbiodiniaceae</taxon>
        <taxon>Durusdinium</taxon>
    </lineage>
</organism>
<accession>A0ABP0HA22</accession>
<feature type="non-terminal residue" evidence="1">
    <location>
        <position position="270"/>
    </location>
</feature>
<comment type="caution">
    <text evidence="1">The sequence shown here is derived from an EMBL/GenBank/DDBJ whole genome shotgun (WGS) entry which is preliminary data.</text>
</comment>
<evidence type="ECO:0000313" key="2">
    <source>
        <dbReference type="Proteomes" id="UP001642484"/>
    </source>
</evidence>
<dbReference type="Proteomes" id="UP001642484">
    <property type="component" value="Unassembled WGS sequence"/>
</dbReference>
<protein>
    <submittedName>
        <fullName evidence="1">Uncharacterized protein</fullName>
    </submittedName>
</protein>
<keyword evidence="2" id="KW-1185">Reference proteome</keyword>
<reference evidence="1 2" key="1">
    <citation type="submission" date="2024-02" db="EMBL/GenBank/DDBJ databases">
        <authorList>
            <person name="Chen Y."/>
            <person name="Shah S."/>
            <person name="Dougan E. K."/>
            <person name="Thang M."/>
            <person name="Chan C."/>
        </authorList>
    </citation>
    <scope>NUCLEOTIDE SEQUENCE [LARGE SCALE GENOMIC DNA]</scope>
</reference>
<proteinExistence type="predicted"/>
<gene>
    <name evidence="1" type="ORF">CCMP2556_LOCUS671</name>
</gene>
<sequence>MDTVQFQNFQVQLHHPPCTVKNTFLNVAEENVSSDEELYTPFERCNMSAPPVLQDPAYVRTDVAAARDYYMRLPGPLPHILQVSFPEQLNDEGPQARRMPGMQGPSSKEMELPKIALSEEIEPRPGVQPMKSKGSTGHPENCKECTFYFFSAAGCRNGADCCFCHEFHPRKNSKKNRRIMRTLQTRGHDASDSKEIQELPKTSVELKKLDHEKEPVKAVKDVKAEGAQGSEVPHPVGGDGTLCVSYDQDGAADNSAPVALTLIQGVRAFL</sequence>
<name>A0ABP0HA22_9DINO</name>
<evidence type="ECO:0000313" key="1">
    <source>
        <dbReference type="EMBL" id="CAK8986895.1"/>
    </source>
</evidence>